<reference evidence="1" key="1">
    <citation type="submission" date="2021-02" db="EMBL/GenBank/DDBJ databases">
        <authorList>
            <person name="Dougan E. K."/>
            <person name="Rhodes N."/>
            <person name="Thang M."/>
            <person name="Chan C."/>
        </authorList>
    </citation>
    <scope>NUCLEOTIDE SEQUENCE</scope>
</reference>
<dbReference type="OrthoDB" id="443596at2759"/>
<dbReference type="Proteomes" id="UP000649617">
    <property type="component" value="Unassembled WGS sequence"/>
</dbReference>
<evidence type="ECO:0000313" key="2">
    <source>
        <dbReference type="Proteomes" id="UP000649617"/>
    </source>
</evidence>
<accession>A0A812LKM2</accession>
<sequence length="167" mass="18345">MLAQSIEEAANALQRFIAARGGSIRSSQLHEFRERYPSLAKVIYSKGTLQQFCQQHATFIVEESATMPGCTIRLRSAQPHLAQRLSQVAGSEGEGSIIADLASFVRENGGTASSEQFGSFYSRYPSHRASIPNLRAFCERYAHHFIVSQACIAAVAMKCQKCSTLVL</sequence>
<protein>
    <submittedName>
        <fullName evidence="1">Uncharacterized protein</fullName>
    </submittedName>
</protein>
<dbReference type="EMBL" id="CAJNIZ010006269">
    <property type="protein sequence ID" value="CAE7248523.1"/>
    <property type="molecule type" value="Genomic_DNA"/>
</dbReference>
<evidence type="ECO:0000313" key="1">
    <source>
        <dbReference type="EMBL" id="CAE7248523.1"/>
    </source>
</evidence>
<organism evidence="1 2">
    <name type="scientific">Symbiodinium pilosum</name>
    <name type="common">Dinoflagellate</name>
    <dbReference type="NCBI Taxonomy" id="2952"/>
    <lineage>
        <taxon>Eukaryota</taxon>
        <taxon>Sar</taxon>
        <taxon>Alveolata</taxon>
        <taxon>Dinophyceae</taxon>
        <taxon>Suessiales</taxon>
        <taxon>Symbiodiniaceae</taxon>
        <taxon>Symbiodinium</taxon>
    </lineage>
</organism>
<name>A0A812LKM2_SYMPI</name>
<proteinExistence type="predicted"/>
<gene>
    <name evidence="1" type="ORF">SPIL2461_LOCUS4655</name>
</gene>
<keyword evidence="2" id="KW-1185">Reference proteome</keyword>
<comment type="caution">
    <text evidence="1">The sequence shown here is derived from an EMBL/GenBank/DDBJ whole genome shotgun (WGS) entry which is preliminary data.</text>
</comment>
<dbReference type="AlphaFoldDB" id="A0A812LKM2"/>